<dbReference type="PANTHER" id="PTHR47197">
    <property type="entry name" value="PROTEIN NIRF"/>
    <property type="match status" value="1"/>
</dbReference>
<dbReference type="InterPro" id="IPR006311">
    <property type="entry name" value="TAT_signal"/>
</dbReference>
<dbReference type="PANTHER" id="PTHR47197:SF3">
    <property type="entry name" value="DIHYDRO-HEME D1 DEHYDROGENASE"/>
    <property type="match status" value="1"/>
</dbReference>
<dbReference type="SUPFAM" id="SSF50974">
    <property type="entry name" value="Nitrous oxide reductase, N-terminal domain"/>
    <property type="match status" value="1"/>
</dbReference>
<comment type="cofactor">
    <cofactor evidence="1">
        <name>Cu cation</name>
        <dbReference type="ChEBI" id="CHEBI:23378"/>
    </cofactor>
</comment>
<organism evidence="3 4">
    <name type="scientific">Antrihabitans cavernicola</name>
    <dbReference type="NCBI Taxonomy" id="2495913"/>
    <lineage>
        <taxon>Bacteria</taxon>
        <taxon>Bacillati</taxon>
        <taxon>Actinomycetota</taxon>
        <taxon>Actinomycetes</taxon>
        <taxon>Mycobacteriales</taxon>
        <taxon>Nocardiaceae</taxon>
        <taxon>Antrihabitans</taxon>
    </lineage>
</organism>
<keyword evidence="4" id="KW-1185">Reference proteome</keyword>
<dbReference type="Gene3D" id="2.130.10.10">
    <property type="entry name" value="YVTN repeat-like/Quinoprotein amine dehydrogenase"/>
    <property type="match status" value="2"/>
</dbReference>
<evidence type="ECO:0000256" key="2">
    <source>
        <dbReference type="SAM" id="SignalP"/>
    </source>
</evidence>
<evidence type="ECO:0000313" key="4">
    <source>
        <dbReference type="Proteomes" id="UP000322244"/>
    </source>
</evidence>
<keyword evidence="2" id="KW-0732">Signal</keyword>
<comment type="caution">
    <text evidence="3">The sequence shown here is derived from an EMBL/GenBank/DDBJ whole genome shotgun (WGS) entry which is preliminary data.</text>
</comment>
<dbReference type="InterPro" id="IPR051200">
    <property type="entry name" value="Host-pathogen_enzymatic-act"/>
</dbReference>
<feature type="chain" id="PRO_5023043067" description="YncE family protein" evidence="2">
    <location>
        <begin position="35"/>
        <end position="366"/>
    </location>
</feature>
<gene>
    <name evidence="3" type="ORF">FOY51_16185</name>
</gene>
<dbReference type="PROSITE" id="PS51257">
    <property type="entry name" value="PROKAR_LIPOPROTEIN"/>
    <property type="match status" value="1"/>
</dbReference>
<reference evidence="3 4" key="1">
    <citation type="submission" date="2019-07" db="EMBL/GenBank/DDBJ databases">
        <title>Rhodococcus cavernicolus sp. nov., isolated from a cave.</title>
        <authorList>
            <person name="Lee S.D."/>
        </authorList>
    </citation>
    <scope>NUCLEOTIDE SEQUENCE [LARGE SCALE GENOMIC DNA]</scope>
    <source>
        <strain evidence="3 4">C1-24</strain>
    </source>
</reference>
<sequence>MADVVRTRARFLTSVLALTSCLVAGAISAPSASAQSPDDPAVIARSIFLPMEVEGTVQQIDPVEHRVVRTIDGLGSNPFVLQELPDHSKIYASRLFSLEATLPVIDKRSGRVIKNIPTVGAPYTDMRTTADGSELYLSTTASVVQVVDTKTDTIARTLPIVLPPAPGHIEVSPDNKTLYVLSEAGVLTRYDAHTGALIGQPLLLGDTQTGWGALNRAGDTMYVRTLSGVRIVDLRSFAVVRTIDIGLLAAPFVFTLTPDERQLWVCNFGDNTISIIDTASARIVHTIAMPDGMPASVGFSPDGSKAYVSNLGPTSNFHYVPAIPKLAAQLANNGPGSLDIYDTKTLQRVDQIPVGRTPLFGIYPSA</sequence>
<dbReference type="Proteomes" id="UP000322244">
    <property type="component" value="Unassembled WGS sequence"/>
</dbReference>
<protein>
    <recommendedName>
        <fullName evidence="5">YncE family protein</fullName>
    </recommendedName>
</protein>
<dbReference type="InterPro" id="IPR015943">
    <property type="entry name" value="WD40/YVTN_repeat-like_dom_sf"/>
</dbReference>
<dbReference type="OrthoDB" id="2633250at2"/>
<dbReference type="EMBL" id="VLNY01000007">
    <property type="protein sequence ID" value="KAA0021929.1"/>
    <property type="molecule type" value="Genomic_DNA"/>
</dbReference>
<accession>A0A5A7S9J1</accession>
<proteinExistence type="predicted"/>
<dbReference type="PROSITE" id="PS51318">
    <property type="entry name" value="TAT"/>
    <property type="match status" value="1"/>
</dbReference>
<dbReference type="RefSeq" id="WP_149431292.1">
    <property type="nucleotide sequence ID" value="NZ_VLNY01000007.1"/>
</dbReference>
<dbReference type="InterPro" id="IPR011045">
    <property type="entry name" value="N2O_reductase_N"/>
</dbReference>
<name>A0A5A7S9J1_9NOCA</name>
<evidence type="ECO:0000313" key="3">
    <source>
        <dbReference type="EMBL" id="KAA0021929.1"/>
    </source>
</evidence>
<evidence type="ECO:0008006" key="5">
    <source>
        <dbReference type="Google" id="ProtNLM"/>
    </source>
</evidence>
<dbReference type="AlphaFoldDB" id="A0A5A7S9J1"/>
<evidence type="ECO:0000256" key="1">
    <source>
        <dbReference type="ARBA" id="ARBA00001935"/>
    </source>
</evidence>
<feature type="signal peptide" evidence="2">
    <location>
        <begin position="1"/>
        <end position="34"/>
    </location>
</feature>